<dbReference type="PANTHER" id="PTHR13859">
    <property type="entry name" value="ATROPHIN-RELATED"/>
    <property type="match status" value="1"/>
</dbReference>
<dbReference type="Proteomes" id="UP001515500">
    <property type="component" value="Chromosome 12"/>
</dbReference>
<name>A0AB40C996_DIOCR</name>
<dbReference type="InterPro" id="IPR057712">
    <property type="entry name" value="DUF7952"/>
</dbReference>
<evidence type="ECO:0000256" key="1">
    <source>
        <dbReference type="ARBA" id="ARBA00004123"/>
    </source>
</evidence>
<keyword evidence="2" id="KW-0805">Transcription regulation</keyword>
<evidence type="ECO:0000256" key="2">
    <source>
        <dbReference type="ARBA" id="ARBA00023015"/>
    </source>
</evidence>
<dbReference type="AlphaFoldDB" id="A0AB40C996"/>
<feature type="compositionally biased region" description="Basic and acidic residues" evidence="5">
    <location>
        <begin position="48"/>
        <end position="71"/>
    </location>
</feature>
<accession>A0AB40C996</accession>
<feature type="domain" description="DUF7952" evidence="7">
    <location>
        <begin position="124"/>
        <end position="255"/>
    </location>
</feature>
<dbReference type="RefSeq" id="XP_039136444.1">
    <property type="nucleotide sequence ID" value="XM_039280510.1"/>
</dbReference>
<evidence type="ECO:0000256" key="4">
    <source>
        <dbReference type="ARBA" id="ARBA00023242"/>
    </source>
</evidence>
<keyword evidence="4" id="KW-0539">Nucleus</keyword>
<sequence>MDSVGLSQNENSTAEKNMYLLYASLPEPTSFPRIGEQHQARIPPLLTEEERLQERQRPASVDHESPEHDKISIESGGFIPIKWVTEKGDHQNQVDDEQNENTENAQLDPVVPFTPLPSSGENSWGPLEEESFLLSLYIFGKDLVQVKVFMDEKKYNNILPYYYGSFYGSDSFKKWTKGKKIQRRKCGRGKKLFTDQKTLRKFLERLLPLISKETKSLLLKAADSLNEKEISMECFVFTVRSYVGLEIFVNAVGIGKGKCDLTTFAFKQVKKKKKIKSVPRVTRRSKSKPFSSFTSGDIINYLTGGSRLSKTKSSDLFWKAVWPCLVAKGWNSMNLKGNLSKNHLVFLVPGIKMFSKKIHKKGTHYFDSISDILNKVAAEPSLLEQNAECSKGKKL</sequence>
<dbReference type="Pfam" id="PF25826">
    <property type="entry name" value="DUF7952"/>
    <property type="match status" value="1"/>
</dbReference>
<feature type="domain" description="DUF7650" evidence="6">
    <location>
        <begin position="296"/>
        <end position="380"/>
    </location>
</feature>
<evidence type="ECO:0000256" key="5">
    <source>
        <dbReference type="SAM" id="MobiDB-lite"/>
    </source>
</evidence>
<protein>
    <submittedName>
        <fullName evidence="9">Uncharacterized protein LOC120273802</fullName>
    </submittedName>
</protein>
<dbReference type="GO" id="GO:0005634">
    <property type="term" value="C:nucleus"/>
    <property type="evidence" value="ECO:0007669"/>
    <property type="project" value="UniProtKB-SubCell"/>
</dbReference>
<evidence type="ECO:0000313" key="8">
    <source>
        <dbReference type="Proteomes" id="UP001515500"/>
    </source>
</evidence>
<comment type="subcellular location">
    <subcellularLocation>
        <location evidence="1">Nucleus</location>
    </subcellularLocation>
</comment>
<feature type="region of interest" description="Disordered" evidence="5">
    <location>
        <begin position="42"/>
        <end position="71"/>
    </location>
</feature>
<evidence type="ECO:0000313" key="9">
    <source>
        <dbReference type="RefSeq" id="XP_039136444.1"/>
    </source>
</evidence>
<dbReference type="GeneID" id="120273802"/>
<gene>
    <name evidence="9" type="primary">LOC120273802</name>
</gene>
<proteinExistence type="predicted"/>
<organism evidence="8 9">
    <name type="scientific">Dioscorea cayennensis subsp. rotundata</name>
    <name type="common">White Guinea yam</name>
    <name type="synonym">Dioscorea rotundata</name>
    <dbReference type="NCBI Taxonomy" id="55577"/>
    <lineage>
        <taxon>Eukaryota</taxon>
        <taxon>Viridiplantae</taxon>
        <taxon>Streptophyta</taxon>
        <taxon>Embryophyta</taxon>
        <taxon>Tracheophyta</taxon>
        <taxon>Spermatophyta</taxon>
        <taxon>Magnoliopsida</taxon>
        <taxon>Liliopsida</taxon>
        <taxon>Dioscoreales</taxon>
        <taxon>Dioscoreaceae</taxon>
        <taxon>Dioscorea</taxon>
    </lineage>
</organism>
<dbReference type="PANTHER" id="PTHR13859:SF11">
    <property type="entry name" value="GRUNGE, ISOFORM J"/>
    <property type="match status" value="1"/>
</dbReference>
<evidence type="ECO:0000259" key="7">
    <source>
        <dbReference type="Pfam" id="PF25826"/>
    </source>
</evidence>
<dbReference type="Pfam" id="PF24662">
    <property type="entry name" value="DUF7650"/>
    <property type="match status" value="1"/>
</dbReference>
<reference evidence="9" key="1">
    <citation type="submission" date="2025-08" db="UniProtKB">
        <authorList>
            <consortium name="RefSeq"/>
        </authorList>
    </citation>
    <scope>IDENTIFICATION</scope>
</reference>
<keyword evidence="3" id="KW-0804">Transcription</keyword>
<dbReference type="InterPro" id="IPR056067">
    <property type="entry name" value="DUF7650"/>
</dbReference>
<evidence type="ECO:0000256" key="3">
    <source>
        <dbReference type="ARBA" id="ARBA00023163"/>
    </source>
</evidence>
<dbReference type="GO" id="GO:0003714">
    <property type="term" value="F:transcription corepressor activity"/>
    <property type="evidence" value="ECO:0007669"/>
    <property type="project" value="TreeGrafter"/>
</dbReference>
<evidence type="ECO:0000259" key="6">
    <source>
        <dbReference type="Pfam" id="PF24662"/>
    </source>
</evidence>
<keyword evidence="8" id="KW-1185">Reference proteome</keyword>